<dbReference type="AlphaFoldDB" id="A0AAV1LB19"/>
<organism evidence="3 4">
    <name type="scientific">Parnassius mnemosyne</name>
    <name type="common">clouded apollo</name>
    <dbReference type="NCBI Taxonomy" id="213953"/>
    <lineage>
        <taxon>Eukaryota</taxon>
        <taxon>Metazoa</taxon>
        <taxon>Ecdysozoa</taxon>
        <taxon>Arthropoda</taxon>
        <taxon>Hexapoda</taxon>
        <taxon>Insecta</taxon>
        <taxon>Pterygota</taxon>
        <taxon>Neoptera</taxon>
        <taxon>Endopterygota</taxon>
        <taxon>Lepidoptera</taxon>
        <taxon>Glossata</taxon>
        <taxon>Ditrysia</taxon>
        <taxon>Papilionoidea</taxon>
        <taxon>Papilionidae</taxon>
        <taxon>Parnassiinae</taxon>
        <taxon>Parnassini</taxon>
        <taxon>Parnassius</taxon>
        <taxon>Driopa</taxon>
    </lineage>
</organism>
<dbReference type="Proteomes" id="UP001314205">
    <property type="component" value="Unassembled WGS sequence"/>
</dbReference>
<dbReference type="InterPro" id="IPR050951">
    <property type="entry name" value="Retrovirus_Pol_polyprotein"/>
</dbReference>
<dbReference type="EC" id="2.7.7.49" evidence="1"/>
<name>A0AAV1LB19_9NEOP</name>
<evidence type="ECO:0000259" key="2">
    <source>
        <dbReference type="Pfam" id="PF17921"/>
    </source>
</evidence>
<dbReference type="InterPro" id="IPR041588">
    <property type="entry name" value="Integrase_H2C2"/>
</dbReference>
<gene>
    <name evidence="3" type="ORF">PARMNEM_LOCUS11397</name>
</gene>
<dbReference type="FunFam" id="1.10.340.70:FF:000003">
    <property type="entry name" value="Protein CBG25708"/>
    <property type="match status" value="1"/>
</dbReference>
<evidence type="ECO:0000313" key="3">
    <source>
        <dbReference type="EMBL" id="CAK1591121.1"/>
    </source>
</evidence>
<dbReference type="GO" id="GO:0003964">
    <property type="term" value="F:RNA-directed DNA polymerase activity"/>
    <property type="evidence" value="ECO:0007669"/>
    <property type="project" value="UniProtKB-EC"/>
</dbReference>
<dbReference type="Gene3D" id="1.10.340.70">
    <property type="match status" value="1"/>
</dbReference>
<dbReference type="PANTHER" id="PTHR37984">
    <property type="entry name" value="PROTEIN CBG26694"/>
    <property type="match status" value="1"/>
</dbReference>
<keyword evidence="4" id="KW-1185">Reference proteome</keyword>
<feature type="domain" description="Integrase zinc-binding" evidence="2">
    <location>
        <begin position="121"/>
        <end position="175"/>
    </location>
</feature>
<sequence length="208" mass="23574">MLRWSLKLVCYEYDIKYRPGKGIGNADALSRWTSVNAAEARGMGSLADVLLLEEPPSGLNLDAAKIAAETKKDPVLQKVLFHVLHGWTGKNTDPTLQPYWTRREALSHNKECLLWCNRVIIPASLQQQVLKVLHAPHVGIVQTKAYARGYVWWVGMDARIEATVTVCELCQAVRNNPPRDPHTWILPDKPWSRVHVDFARPFQGKTFL</sequence>
<comment type="caution">
    <text evidence="3">The sequence shown here is derived from an EMBL/GenBank/DDBJ whole genome shotgun (WGS) entry which is preliminary data.</text>
</comment>
<evidence type="ECO:0000256" key="1">
    <source>
        <dbReference type="ARBA" id="ARBA00012493"/>
    </source>
</evidence>
<dbReference type="EMBL" id="CAVLGL010000086">
    <property type="protein sequence ID" value="CAK1591121.1"/>
    <property type="molecule type" value="Genomic_DNA"/>
</dbReference>
<reference evidence="3 4" key="1">
    <citation type="submission" date="2023-11" db="EMBL/GenBank/DDBJ databases">
        <authorList>
            <person name="Hedman E."/>
            <person name="Englund M."/>
            <person name="Stromberg M."/>
            <person name="Nyberg Akerstrom W."/>
            <person name="Nylinder S."/>
            <person name="Jareborg N."/>
            <person name="Kallberg Y."/>
            <person name="Kronander E."/>
        </authorList>
    </citation>
    <scope>NUCLEOTIDE SEQUENCE [LARGE SCALE GENOMIC DNA]</scope>
</reference>
<dbReference type="Pfam" id="PF17921">
    <property type="entry name" value="Integrase_H2C2"/>
    <property type="match status" value="1"/>
</dbReference>
<dbReference type="PANTHER" id="PTHR37984:SF5">
    <property type="entry name" value="PROTEIN NYNRIN-LIKE"/>
    <property type="match status" value="1"/>
</dbReference>
<protein>
    <recommendedName>
        <fullName evidence="1">RNA-directed DNA polymerase</fullName>
        <ecNumber evidence="1">2.7.7.49</ecNumber>
    </recommendedName>
</protein>
<proteinExistence type="predicted"/>
<accession>A0AAV1LB19</accession>
<evidence type="ECO:0000313" key="4">
    <source>
        <dbReference type="Proteomes" id="UP001314205"/>
    </source>
</evidence>